<evidence type="ECO:0000313" key="2">
    <source>
        <dbReference type="Proteomes" id="UP001497516"/>
    </source>
</evidence>
<reference evidence="1 2" key="1">
    <citation type="submission" date="2024-04" db="EMBL/GenBank/DDBJ databases">
        <authorList>
            <person name="Fracassetti M."/>
        </authorList>
    </citation>
    <scope>NUCLEOTIDE SEQUENCE [LARGE SCALE GENOMIC DNA]</scope>
</reference>
<dbReference type="EMBL" id="OZ034815">
    <property type="protein sequence ID" value="CAL1371144.1"/>
    <property type="molecule type" value="Genomic_DNA"/>
</dbReference>
<organism evidence="1 2">
    <name type="scientific">Linum trigynum</name>
    <dbReference type="NCBI Taxonomy" id="586398"/>
    <lineage>
        <taxon>Eukaryota</taxon>
        <taxon>Viridiplantae</taxon>
        <taxon>Streptophyta</taxon>
        <taxon>Embryophyta</taxon>
        <taxon>Tracheophyta</taxon>
        <taxon>Spermatophyta</taxon>
        <taxon>Magnoliopsida</taxon>
        <taxon>eudicotyledons</taxon>
        <taxon>Gunneridae</taxon>
        <taxon>Pentapetalae</taxon>
        <taxon>rosids</taxon>
        <taxon>fabids</taxon>
        <taxon>Malpighiales</taxon>
        <taxon>Linaceae</taxon>
        <taxon>Linum</taxon>
    </lineage>
</organism>
<name>A0AAV2DB83_9ROSI</name>
<accession>A0AAV2DB83</accession>
<proteinExistence type="predicted"/>
<keyword evidence="2" id="KW-1185">Reference proteome</keyword>
<evidence type="ECO:0000313" key="1">
    <source>
        <dbReference type="EMBL" id="CAL1371144.1"/>
    </source>
</evidence>
<gene>
    <name evidence="1" type="ORF">LTRI10_LOCUS13224</name>
</gene>
<protein>
    <submittedName>
        <fullName evidence="1">Uncharacterized protein</fullName>
    </submittedName>
</protein>
<dbReference type="Proteomes" id="UP001497516">
    <property type="component" value="Chromosome 2"/>
</dbReference>
<sequence length="158" mass="18142">MHEFRGIWSSFDEARAKTQADHSKARPCPPGRAFYAESVFVVAIEESKTRAPLTQNTRQKHRRTKVKHDRVLDRVLPSLGLKGLFQAKEKGIRFLEKESRKPRERMTNKTSKRLKSISNTIGAPEKLGEVSIDYQKQIFILHRMISASEADFSSLSMQ</sequence>
<dbReference type="AlphaFoldDB" id="A0AAV2DB83"/>